<gene>
    <name evidence="1" type="ORF">LOY88_005311</name>
</gene>
<protein>
    <submittedName>
        <fullName evidence="1">Uncharacterized protein</fullName>
    </submittedName>
</protein>
<name>A0ACB8UR25_9EURO</name>
<comment type="caution">
    <text evidence="1">The sequence shown here is derived from an EMBL/GenBank/DDBJ whole genome shotgun (WGS) entry which is preliminary data.</text>
</comment>
<sequence length="428" mass="48433">MHNSATFLATSWSLFDMKPTLLLLGLAAEVLAVAVAPREERTTQVTRTFELPPFTDFPPTHFPTRTTRRTTSTTSKRPTHHPTTSSRPTHHPTTSKRPTWTHGPKPTWAGDEIVERDVIEEEAEKPTWTRHTSSRRPTHHPTTSRRPPHHPTTSRRPTRTHGPKPTWAAEEIVERDVIEEEEKPTHFPTGFPTKLPTQIPTWTRHTSSRRPTHHPTTSRRPTRTHGPKPTWAAEELVERSVVSSDKPDADKINIVGVTYGGTGCPQGSARSVISDDRETITLIFDKYVASVGPNVPLEDSRKNCQVNLKLNYPGGYQYSVLGVDYRGYARLDRGVEGTHKTNYYYSGETDDFALSTNFHGPTEGDFLLHDESDQVSRNWSPCGSTRGLNINSQVRVSNNRDRNASGILTNDSIDADFRQIFRIRWRRC</sequence>
<accession>A0ACB8UR25</accession>
<organism evidence="1">
    <name type="scientific">Ophidiomyces ophidiicola</name>
    <dbReference type="NCBI Taxonomy" id="1387563"/>
    <lineage>
        <taxon>Eukaryota</taxon>
        <taxon>Fungi</taxon>
        <taxon>Dikarya</taxon>
        <taxon>Ascomycota</taxon>
        <taxon>Pezizomycotina</taxon>
        <taxon>Eurotiomycetes</taxon>
        <taxon>Eurotiomycetidae</taxon>
        <taxon>Onygenales</taxon>
        <taxon>Onygenaceae</taxon>
        <taxon>Ophidiomyces</taxon>
    </lineage>
</organism>
<evidence type="ECO:0000313" key="1">
    <source>
        <dbReference type="EMBL" id="KAI2383344.1"/>
    </source>
</evidence>
<reference evidence="1" key="1">
    <citation type="journal article" date="2022" name="bioRxiv">
        <title>Population genetic analysis of Ophidiomyces ophidiicola, the causative agent of snake fungal disease, indicates recent introductions to the USA.</title>
        <authorList>
            <person name="Ladner J.T."/>
            <person name="Palmer J.M."/>
            <person name="Ettinger C.L."/>
            <person name="Stajich J.E."/>
            <person name="Farrell T.M."/>
            <person name="Glorioso B.M."/>
            <person name="Lawson B."/>
            <person name="Price S.J."/>
            <person name="Stengle A.G."/>
            <person name="Grear D.A."/>
            <person name="Lorch J.M."/>
        </authorList>
    </citation>
    <scope>NUCLEOTIDE SEQUENCE</scope>
    <source>
        <strain evidence="1">NWHC 24266-5</strain>
    </source>
</reference>
<proteinExistence type="predicted"/>
<dbReference type="EMBL" id="JALBCA010000092">
    <property type="protein sequence ID" value="KAI2383344.1"/>
    <property type="molecule type" value="Genomic_DNA"/>
</dbReference>